<feature type="transmembrane region" description="Helical" evidence="1">
    <location>
        <begin position="194"/>
        <end position="218"/>
    </location>
</feature>
<protein>
    <recommendedName>
        <fullName evidence="4">Glycosyltransferase RgtA/B/C/D-like domain-containing protein</fullName>
    </recommendedName>
</protein>
<keyword evidence="1" id="KW-0472">Membrane</keyword>
<feature type="transmembrane region" description="Helical" evidence="1">
    <location>
        <begin position="413"/>
        <end position="439"/>
    </location>
</feature>
<comment type="caution">
    <text evidence="2">The sequence shown here is derived from an EMBL/GenBank/DDBJ whole genome shotgun (WGS) entry which is preliminary data.</text>
</comment>
<proteinExistence type="predicted"/>
<gene>
    <name evidence="2" type="ORF">O4220_05165</name>
</gene>
<evidence type="ECO:0000313" key="3">
    <source>
        <dbReference type="Proteomes" id="UP001081071"/>
    </source>
</evidence>
<keyword evidence="1" id="KW-1133">Transmembrane helix</keyword>
<evidence type="ECO:0000256" key="1">
    <source>
        <dbReference type="SAM" id="Phobius"/>
    </source>
</evidence>
<sequence length="727" mass="80103">MLDRHRPPRVELDRVGTDRPRLTMADASVLAALAGVLSMVELPTFLRAILASVLLFCGPGVAILTWVDLPRVARLSAVPTLSIAVMTVMTTGAMWSYRWSPRRMTLLLCILMIGSSIQWYRKNGFPSRSAWLHRIRTSTGKQHVRLTVRAAFAVLNDRATLRKHLPLLLLALALVLWLPALPGLRTAQYSQFGLLVSGTGPVLVICMALTLAAFLIAIRRWQVTSAALAVAMAMAVQRLTVTLVTDVPIYEWTYKHVGVTEYILKFSALPPNGVSIYSEWPSFFVVSAWFTHITGFGTLGIAHVFAPMIHVLIAVTIYGLARVMTLNRRTAITAAMVGELVNWVGQDYYSPQAWGLVLAFGFLGLLMTSTVDRRAAYLALIPFAGCVATHQLTPYWLFGVAGVLLVTKRAKPWWLMIPLAVILLGYLFPRLAIVAPYGLFQGFDPVANAESNVQTVGVFGYKVTTLASQATFLAVYMMSGLAVLYAWRRRTTFWAPAVMAFGSIGLLGGQSYGGEAIFRVYLYATAGCAILIAPVVVDALDGRFTLARIPHAPRVRQPLLRSALVALSTLFVVATGLLSLQGYYGRWPIVQETAAQIEQTERIISAAPDGTTVITIFPAGFPTHMTADYVRLNETNSYFHISLDSIGPGYLLEFPTRDQVAELDAQARSSAEPTYIVLTRQSMETVHYYGYAADSAADRFQGWLRENSDWAVKWEDADIVVFEHDPT</sequence>
<feature type="transmembrane region" description="Helical" evidence="1">
    <location>
        <begin position="45"/>
        <end position="66"/>
    </location>
</feature>
<keyword evidence="3" id="KW-1185">Reference proteome</keyword>
<feature type="transmembrane region" description="Helical" evidence="1">
    <location>
        <begin position="353"/>
        <end position="371"/>
    </location>
</feature>
<evidence type="ECO:0000313" key="2">
    <source>
        <dbReference type="EMBL" id="MCZ4517899.1"/>
    </source>
</evidence>
<feature type="transmembrane region" description="Helical" evidence="1">
    <location>
        <begin position="493"/>
        <end position="514"/>
    </location>
</feature>
<dbReference type="Proteomes" id="UP001081071">
    <property type="component" value="Unassembled WGS sequence"/>
</dbReference>
<feature type="transmembrane region" description="Helical" evidence="1">
    <location>
        <begin position="225"/>
        <end position="245"/>
    </location>
</feature>
<accession>A0ABT4MAB0</accession>
<dbReference type="RefSeq" id="WP_269602569.1">
    <property type="nucleotide sequence ID" value="NZ_JAPWIJ010000002.1"/>
</dbReference>
<reference evidence="2" key="1">
    <citation type="submission" date="2022-12" db="EMBL/GenBank/DDBJ databases">
        <authorList>
            <person name="Krivoruchko A.V."/>
            <person name="Elkin A."/>
        </authorList>
    </citation>
    <scope>NUCLEOTIDE SEQUENCE</scope>
    <source>
        <strain evidence="2">IEGM 1391</strain>
    </source>
</reference>
<feature type="transmembrane region" description="Helical" evidence="1">
    <location>
        <begin position="78"/>
        <end position="97"/>
    </location>
</feature>
<dbReference type="EMBL" id="JAPWIJ010000002">
    <property type="protein sequence ID" value="MCZ4517899.1"/>
    <property type="molecule type" value="Genomic_DNA"/>
</dbReference>
<keyword evidence="1" id="KW-0812">Transmembrane</keyword>
<feature type="transmembrane region" description="Helical" evidence="1">
    <location>
        <begin position="459"/>
        <end position="486"/>
    </location>
</feature>
<feature type="transmembrane region" description="Helical" evidence="1">
    <location>
        <begin position="299"/>
        <end position="321"/>
    </location>
</feature>
<feature type="transmembrane region" description="Helical" evidence="1">
    <location>
        <begin position="165"/>
        <end position="182"/>
    </location>
</feature>
<name>A0ABT4MAB0_9NOCA</name>
<feature type="transmembrane region" description="Helical" evidence="1">
    <location>
        <begin position="560"/>
        <end position="584"/>
    </location>
</feature>
<feature type="transmembrane region" description="Helical" evidence="1">
    <location>
        <begin position="377"/>
        <end position="406"/>
    </location>
</feature>
<organism evidence="2 3">
    <name type="scientific">Rhodococcus ruber</name>
    <dbReference type="NCBI Taxonomy" id="1830"/>
    <lineage>
        <taxon>Bacteria</taxon>
        <taxon>Bacillati</taxon>
        <taxon>Actinomycetota</taxon>
        <taxon>Actinomycetes</taxon>
        <taxon>Mycobacteriales</taxon>
        <taxon>Nocardiaceae</taxon>
        <taxon>Rhodococcus</taxon>
    </lineage>
</organism>
<feature type="transmembrane region" description="Helical" evidence="1">
    <location>
        <begin position="520"/>
        <end position="540"/>
    </location>
</feature>
<evidence type="ECO:0008006" key="4">
    <source>
        <dbReference type="Google" id="ProtNLM"/>
    </source>
</evidence>